<dbReference type="InterPro" id="IPR041694">
    <property type="entry name" value="ADH_N_2"/>
</dbReference>
<dbReference type="InterPro" id="IPR011032">
    <property type="entry name" value="GroES-like_sf"/>
</dbReference>
<dbReference type="PANTHER" id="PTHR43205">
    <property type="entry name" value="PROSTAGLANDIN REDUCTASE"/>
    <property type="match status" value="1"/>
</dbReference>
<dbReference type="SUPFAM" id="SSF50129">
    <property type="entry name" value="GroES-like"/>
    <property type="match status" value="1"/>
</dbReference>
<evidence type="ECO:0000259" key="3">
    <source>
        <dbReference type="SMART" id="SM00829"/>
    </source>
</evidence>
<reference evidence="5" key="1">
    <citation type="journal article" date="2023" name="Commun. Biol.">
        <title>Genome analysis of Parmales, the sister group of diatoms, reveals the evolutionary specialization of diatoms from phago-mixotrophs to photoautotrophs.</title>
        <authorList>
            <person name="Ban H."/>
            <person name="Sato S."/>
            <person name="Yoshikawa S."/>
            <person name="Yamada K."/>
            <person name="Nakamura Y."/>
            <person name="Ichinomiya M."/>
            <person name="Sato N."/>
            <person name="Blanc-Mathieu R."/>
            <person name="Endo H."/>
            <person name="Kuwata A."/>
            <person name="Ogata H."/>
        </authorList>
    </citation>
    <scope>NUCLEOTIDE SEQUENCE [LARGE SCALE GENOMIC DNA]</scope>
    <source>
        <strain evidence="5">NIES 3699</strain>
    </source>
</reference>
<comment type="caution">
    <text evidence="4">The sequence shown here is derived from an EMBL/GenBank/DDBJ whole genome shotgun (WGS) entry which is preliminary data.</text>
</comment>
<dbReference type="InterPro" id="IPR036291">
    <property type="entry name" value="NAD(P)-bd_dom_sf"/>
</dbReference>
<proteinExistence type="predicted"/>
<dbReference type="Pfam" id="PF00107">
    <property type="entry name" value="ADH_zinc_N"/>
    <property type="match status" value="1"/>
</dbReference>
<dbReference type="Gene3D" id="3.40.50.720">
    <property type="entry name" value="NAD(P)-binding Rossmann-like Domain"/>
    <property type="match status" value="1"/>
</dbReference>
<protein>
    <recommendedName>
        <fullName evidence="3">Enoyl reductase (ER) domain-containing protein</fullName>
    </recommendedName>
</protein>
<evidence type="ECO:0000313" key="4">
    <source>
        <dbReference type="EMBL" id="GMH85661.1"/>
    </source>
</evidence>
<gene>
    <name evidence="4" type="ORF">TrVE_jg6361</name>
</gene>
<dbReference type="AlphaFoldDB" id="A0A9W7B7J6"/>
<feature type="signal peptide" evidence="2">
    <location>
        <begin position="1"/>
        <end position="19"/>
    </location>
</feature>
<dbReference type="EMBL" id="BRXX01000051">
    <property type="protein sequence ID" value="GMH85661.1"/>
    <property type="molecule type" value="Genomic_DNA"/>
</dbReference>
<keyword evidence="1" id="KW-0560">Oxidoreductase</keyword>
<dbReference type="PANTHER" id="PTHR43205:SF42">
    <property type="entry name" value="ALCOHOL DEHYDROGENASE, ZINC-CONTAINING (AFU_ORTHOLOGUE AFUA_7G04530)"/>
    <property type="match status" value="1"/>
</dbReference>
<dbReference type="InterPro" id="IPR013149">
    <property type="entry name" value="ADH-like_C"/>
</dbReference>
<feature type="domain" description="Enoyl reductase (ER)" evidence="3">
    <location>
        <begin position="82"/>
        <end position="377"/>
    </location>
</feature>
<dbReference type="Proteomes" id="UP001165160">
    <property type="component" value="Unassembled WGS sequence"/>
</dbReference>
<name>A0A9W7B7J6_9STRA</name>
<evidence type="ECO:0000313" key="5">
    <source>
        <dbReference type="Proteomes" id="UP001165160"/>
    </source>
</evidence>
<evidence type="ECO:0000256" key="1">
    <source>
        <dbReference type="ARBA" id="ARBA00023002"/>
    </source>
</evidence>
<feature type="chain" id="PRO_5040744989" description="Enoyl reductase (ER) domain-containing protein" evidence="2">
    <location>
        <begin position="20"/>
        <end position="379"/>
    </location>
</feature>
<accession>A0A9W7B7J6</accession>
<dbReference type="CDD" id="cd05288">
    <property type="entry name" value="PGDH"/>
    <property type="match status" value="1"/>
</dbReference>
<dbReference type="InterPro" id="IPR020843">
    <property type="entry name" value="ER"/>
</dbReference>
<dbReference type="InterPro" id="IPR045010">
    <property type="entry name" value="MDR_fam"/>
</dbReference>
<organism evidence="4 5">
    <name type="scientific">Triparma verrucosa</name>
    <dbReference type="NCBI Taxonomy" id="1606542"/>
    <lineage>
        <taxon>Eukaryota</taxon>
        <taxon>Sar</taxon>
        <taxon>Stramenopiles</taxon>
        <taxon>Ochrophyta</taxon>
        <taxon>Bolidophyceae</taxon>
        <taxon>Parmales</taxon>
        <taxon>Triparmaceae</taxon>
        <taxon>Triparma</taxon>
    </lineage>
</organism>
<sequence length="379" mass="40218">MCSSYTLLSFLVLISAFFASKFLLPAKELPIRILNPSDPCTVTQKTWTLTSRPSGPFKSTDATLETSSLDVCSPSPNSLIIKTSTLGLDAFLRTMLDAEAFHGAVNLTGDLPAFGVGTVVSSGVNSTYSPGDTVMGMLGASNYVEMIPSEMGPFPVLPFLPTELSLGLLSLTTGITAHVGIYGVLKPPRKGDTVVVSAAAGAVGSVAVQLAKRTGAKVIGVAGGEIKNYYLKEELGVLAVDYKAGDLGGQLDELAPEGIDFFFDGAGGEVLDEVLRRINYNARVVICGAASQYSGNLNVGVVKGPSEYLKLAEKDSTMKGFVVLNYMWRVPGAMLDLIYLWATDKIELKESWVEGIEEFPNAMVKMFSGGMVGKILVKV</sequence>
<dbReference type="GO" id="GO:0016628">
    <property type="term" value="F:oxidoreductase activity, acting on the CH-CH group of donors, NAD or NADP as acceptor"/>
    <property type="evidence" value="ECO:0007669"/>
    <property type="project" value="InterPro"/>
</dbReference>
<dbReference type="SUPFAM" id="SSF51735">
    <property type="entry name" value="NAD(P)-binding Rossmann-fold domains"/>
    <property type="match status" value="1"/>
</dbReference>
<keyword evidence="2" id="KW-0732">Signal</keyword>
<keyword evidence="5" id="KW-1185">Reference proteome</keyword>
<dbReference type="Gene3D" id="3.90.180.10">
    <property type="entry name" value="Medium-chain alcohol dehydrogenases, catalytic domain"/>
    <property type="match status" value="1"/>
</dbReference>
<dbReference type="SMART" id="SM00829">
    <property type="entry name" value="PKS_ER"/>
    <property type="match status" value="1"/>
</dbReference>
<evidence type="ECO:0000256" key="2">
    <source>
        <dbReference type="SAM" id="SignalP"/>
    </source>
</evidence>
<dbReference type="Pfam" id="PF16884">
    <property type="entry name" value="ADH_N_2"/>
    <property type="match status" value="1"/>
</dbReference>